<accession>A0ACC0M537</accession>
<evidence type="ECO:0000313" key="2">
    <source>
        <dbReference type="Proteomes" id="UP001062846"/>
    </source>
</evidence>
<dbReference type="EMBL" id="CM046397">
    <property type="protein sequence ID" value="KAI8535632.1"/>
    <property type="molecule type" value="Genomic_DNA"/>
</dbReference>
<sequence>MAGGREGESTTYWSTLPHGLLCVSALSLSAFPSPSNGRFTTPASLTMNLDIDLLYSADPGPVDGSILVLQEQHRSKKVWDVDRTRPDDCETMRIRQVESQIREILGERDKKGGKEKLKWLRDRFNGIVEDGVAVERESFDNFGFHQGIPLASRAREWPHGKTLQSRQKDWAIEHSAAVKTWDERMQHVVKAVSPDLHVYQFDGPYVVWYERITRRCISRIGAGIDGATHCFKTLNRLEDAVADAQAEVLDAESEDDDDKDEDDDIYLNVDEQIVTRETVGGKVTQAATTATPMAGQRRSTHHRPHSCLAFNVTTDHQMLDARYIANMIMSTVEADPSTKVKAQAMVKDKCDGYYPSYAKTWAAKQIAIAAITVIGKNHSRNSLNT</sequence>
<protein>
    <submittedName>
        <fullName evidence="1">Uncharacterized protein</fullName>
    </submittedName>
</protein>
<evidence type="ECO:0000313" key="1">
    <source>
        <dbReference type="EMBL" id="KAI8535632.1"/>
    </source>
</evidence>
<gene>
    <name evidence="1" type="ORF">RHMOL_Rhmol10G0189000</name>
</gene>
<keyword evidence="2" id="KW-1185">Reference proteome</keyword>
<organism evidence="1 2">
    <name type="scientific">Rhododendron molle</name>
    <name type="common">Chinese azalea</name>
    <name type="synonym">Azalea mollis</name>
    <dbReference type="NCBI Taxonomy" id="49168"/>
    <lineage>
        <taxon>Eukaryota</taxon>
        <taxon>Viridiplantae</taxon>
        <taxon>Streptophyta</taxon>
        <taxon>Embryophyta</taxon>
        <taxon>Tracheophyta</taxon>
        <taxon>Spermatophyta</taxon>
        <taxon>Magnoliopsida</taxon>
        <taxon>eudicotyledons</taxon>
        <taxon>Gunneridae</taxon>
        <taxon>Pentapetalae</taxon>
        <taxon>asterids</taxon>
        <taxon>Ericales</taxon>
        <taxon>Ericaceae</taxon>
        <taxon>Ericoideae</taxon>
        <taxon>Rhodoreae</taxon>
        <taxon>Rhododendron</taxon>
    </lineage>
</organism>
<comment type="caution">
    <text evidence="1">The sequence shown here is derived from an EMBL/GenBank/DDBJ whole genome shotgun (WGS) entry which is preliminary data.</text>
</comment>
<dbReference type="Proteomes" id="UP001062846">
    <property type="component" value="Chromosome 10"/>
</dbReference>
<reference evidence="1" key="1">
    <citation type="submission" date="2022-02" db="EMBL/GenBank/DDBJ databases">
        <title>Plant Genome Project.</title>
        <authorList>
            <person name="Zhang R.-G."/>
        </authorList>
    </citation>
    <scope>NUCLEOTIDE SEQUENCE</scope>
    <source>
        <strain evidence="1">AT1</strain>
    </source>
</reference>
<name>A0ACC0M537_RHOML</name>
<proteinExistence type="predicted"/>